<sequence length="264" mass="29654">MPSLFPGMNPYLENPELWPEVHSRLIVALADEIASALLPHYYVAIEKRIYLTAPEEHLLIGIPDVSVISQGIQPSQELEKSNAPTATLSKPDEPQTVTLPLAEEVQERYLEIRDTSTGKVVTAIELLSPKNKRAGEGREAYLRKRQRILTSSTHLVEIDLLRGGKPMPIQGATQLKDYRILTSRSDLRPHAQLYAFTVQDEIPKFELPLTTGDSTPIVDLKPILDGIYDRGGYPFRIDYSQPSIPPLSREKKAWVKTLLVERGL</sequence>
<evidence type="ECO:0000313" key="2">
    <source>
        <dbReference type="Proteomes" id="UP000654482"/>
    </source>
</evidence>
<protein>
    <submittedName>
        <fullName evidence="1">DUF4058 family protein</fullName>
    </submittedName>
</protein>
<name>A0A8J7E0B5_9CYAN</name>
<proteinExistence type="predicted"/>
<dbReference type="RefSeq" id="WP_194032134.1">
    <property type="nucleotide sequence ID" value="NZ_JADEWZ010000075.1"/>
</dbReference>
<dbReference type="Pfam" id="PF13267">
    <property type="entry name" value="DUF4058"/>
    <property type="match status" value="1"/>
</dbReference>
<reference evidence="1" key="1">
    <citation type="submission" date="2020-10" db="EMBL/GenBank/DDBJ databases">
        <authorList>
            <person name="Castelo-Branco R."/>
            <person name="Eusebio N."/>
            <person name="Adriana R."/>
            <person name="Vieira A."/>
            <person name="Brugerolle De Fraissinette N."/>
            <person name="Rezende De Castro R."/>
            <person name="Schneider M.P."/>
            <person name="Vasconcelos V."/>
            <person name="Leao P.N."/>
        </authorList>
    </citation>
    <scope>NUCLEOTIDE SEQUENCE</scope>
    <source>
        <strain evidence="1">LEGE 07157</strain>
    </source>
</reference>
<gene>
    <name evidence="1" type="ORF">IQ249_24395</name>
</gene>
<dbReference type="EMBL" id="JADEWZ010000075">
    <property type="protein sequence ID" value="MBE9119034.1"/>
    <property type="molecule type" value="Genomic_DNA"/>
</dbReference>
<dbReference type="Proteomes" id="UP000654482">
    <property type="component" value="Unassembled WGS sequence"/>
</dbReference>
<comment type="caution">
    <text evidence="1">The sequence shown here is derived from an EMBL/GenBank/DDBJ whole genome shotgun (WGS) entry which is preliminary data.</text>
</comment>
<evidence type="ECO:0000313" key="1">
    <source>
        <dbReference type="EMBL" id="MBE9119034.1"/>
    </source>
</evidence>
<dbReference type="InterPro" id="IPR025132">
    <property type="entry name" value="DUF4058"/>
</dbReference>
<accession>A0A8J7E0B5</accession>
<dbReference type="AlphaFoldDB" id="A0A8J7E0B5"/>
<organism evidence="1 2">
    <name type="scientific">Lusitaniella coriacea LEGE 07157</name>
    <dbReference type="NCBI Taxonomy" id="945747"/>
    <lineage>
        <taxon>Bacteria</taxon>
        <taxon>Bacillati</taxon>
        <taxon>Cyanobacteriota</taxon>
        <taxon>Cyanophyceae</taxon>
        <taxon>Spirulinales</taxon>
        <taxon>Lusitaniellaceae</taxon>
        <taxon>Lusitaniella</taxon>
    </lineage>
</organism>
<keyword evidence="2" id="KW-1185">Reference proteome</keyword>